<dbReference type="OrthoDB" id="1517790at2759"/>
<gene>
    <name evidence="1" type="ORF">NAPIS_ORF02500</name>
</gene>
<organism evidence="1 2">
    <name type="scientific">Vairimorpha apis BRL 01</name>
    <dbReference type="NCBI Taxonomy" id="1037528"/>
    <lineage>
        <taxon>Eukaryota</taxon>
        <taxon>Fungi</taxon>
        <taxon>Fungi incertae sedis</taxon>
        <taxon>Microsporidia</taxon>
        <taxon>Nosematidae</taxon>
        <taxon>Vairimorpha</taxon>
    </lineage>
</organism>
<protein>
    <submittedName>
        <fullName evidence="1">Leucine-rich repeat containing protein</fullName>
    </submittedName>
</protein>
<accession>T0MFV2</accession>
<evidence type="ECO:0000313" key="2">
    <source>
        <dbReference type="Proteomes" id="UP000053780"/>
    </source>
</evidence>
<dbReference type="HOGENOM" id="CLU_1525611_0_0_1"/>
<dbReference type="InterPro" id="IPR032675">
    <property type="entry name" value="LRR_dom_sf"/>
</dbReference>
<dbReference type="Proteomes" id="UP000053780">
    <property type="component" value="Unassembled WGS sequence"/>
</dbReference>
<keyword evidence="2" id="KW-1185">Reference proteome</keyword>
<reference evidence="1 2" key="1">
    <citation type="journal article" date="2013" name="BMC Genomics">
        <title>Genome sequencing and comparative genomics of honey bee microsporidia, Nosema apis reveal novel insights into host-parasite interactions.</title>
        <authorList>
            <person name="Chen Yp."/>
            <person name="Pettis J.S."/>
            <person name="Zhao Y."/>
            <person name="Liu X."/>
            <person name="Tallon L.J."/>
            <person name="Sadzewicz L.D."/>
            <person name="Li R."/>
            <person name="Zheng H."/>
            <person name="Huang S."/>
            <person name="Zhang X."/>
            <person name="Hamilton M.C."/>
            <person name="Pernal S.F."/>
            <person name="Melathopoulos A.P."/>
            <person name="Yan X."/>
            <person name="Evans J.D."/>
        </authorList>
    </citation>
    <scope>NUCLEOTIDE SEQUENCE [LARGE SCALE GENOMIC DNA]</scope>
    <source>
        <strain evidence="1 2">BRL 01</strain>
    </source>
</reference>
<dbReference type="Gene3D" id="3.80.10.10">
    <property type="entry name" value="Ribonuclease Inhibitor"/>
    <property type="match status" value="1"/>
</dbReference>
<evidence type="ECO:0000313" key="1">
    <source>
        <dbReference type="EMBL" id="EQB59930.1"/>
    </source>
</evidence>
<dbReference type="VEuPathDB" id="MicrosporidiaDB:NAPIS_ORF02500"/>
<sequence length="176" mass="20727">MIFLIYSLIKCSNILGGINLYINNKDSFTMINPNIEKKYIENVFFLGNLIEEIPDEICQFKNVKKIFAVSNNLVRMSEQVGKLPKLKELTLSNFTIDEIDNSIKNLKNLEELNITSDKTLRDFSLDHNENPIITLQDEVQILNFKEDEFQSLEKLEIIIRYQTFEYISFDKYKIKK</sequence>
<dbReference type="SUPFAM" id="SSF52058">
    <property type="entry name" value="L domain-like"/>
    <property type="match status" value="1"/>
</dbReference>
<dbReference type="EMBL" id="KE647347">
    <property type="protein sequence ID" value="EQB59930.1"/>
    <property type="molecule type" value="Genomic_DNA"/>
</dbReference>
<proteinExistence type="predicted"/>
<name>T0MFV2_9MICR</name>
<dbReference type="AlphaFoldDB" id="T0MFV2"/>